<feature type="signal peptide" evidence="1">
    <location>
        <begin position="1"/>
        <end position="27"/>
    </location>
</feature>
<keyword evidence="1" id="KW-0732">Signal</keyword>
<sequence>MNRKCHWLYHAILCGAALLASIAPSLAQEKSDTKSGVPETLVSTAPQHLLFGIDLGIERSLTPKFSLGADLTTHLWLLEMPNIAISPMAKYYFTGTVGTGIYARVKAVAGYFFGATVFDAPYYAGGGVGFGFLLPMGKTGRWYLGADCGIKLAIPFGDGGDRPALGGDWGITYYTLLSPASIPELSIRIAYRL</sequence>
<dbReference type="GeneID" id="93365565"/>
<dbReference type="RefSeq" id="WP_004332038.1">
    <property type="nucleotide sequence ID" value="NZ_ACNN01000005.1"/>
</dbReference>
<dbReference type="STRING" id="553175.POREN0001_1251"/>
<name>C3J808_POREA</name>
<gene>
    <name evidence="2" type="ORF">POREN0001_1251</name>
</gene>
<dbReference type="Proteomes" id="UP000004295">
    <property type="component" value="Unassembled WGS sequence"/>
</dbReference>
<evidence type="ECO:0000313" key="2">
    <source>
        <dbReference type="EMBL" id="EEN83571.1"/>
    </source>
</evidence>
<reference evidence="2 3" key="1">
    <citation type="submission" date="2009-04" db="EMBL/GenBank/DDBJ databases">
        <authorList>
            <person name="Sebastian Y."/>
            <person name="Madupu R."/>
            <person name="Durkin A.S."/>
            <person name="Torralba M."/>
            <person name="Methe B."/>
            <person name="Sutton G.G."/>
            <person name="Strausberg R.L."/>
            <person name="Nelson K.E."/>
        </authorList>
    </citation>
    <scope>NUCLEOTIDE SEQUENCE [LARGE SCALE GENOMIC DNA]</scope>
    <source>
        <strain evidence="3">ATCC 35406 / BCRC 14492 / JCM 8526 / NCTC 13058 / HG 370</strain>
    </source>
</reference>
<dbReference type="AlphaFoldDB" id="C3J808"/>
<feature type="chain" id="PRO_5002927951" description="DUF3575 domain-containing protein" evidence="1">
    <location>
        <begin position="28"/>
        <end position="193"/>
    </location>
</feature>
<accession>C3J808</accession>
<protein>
    <recommendedName>
        <fullName evidence="4">DUF3575 domain-containing protein</fullName>
    </recommendedName>
</protein>
<evidence type="ECO:0008006" key="4">
    <source>
        <dbReference type="Google" id="ProtNLM"/>
    </source>
</evidence>
<proteinExistence type="predicted"/>
<dbReference type="EMBL" id="ACNN01000005">
    <property type="protein sequence ID" value="EEN83571.1"/>
    <property type="molecule type" value="Genomic_DNA"/>
</dbReference>
<keyword evidence="3" id="KW-1185">Reference proteome</keyword>
<organism evidence="2 3">
    <name type="scientific">Porphyromonas endodontalis (strain ATCC 35406 / DSM 24491 / JCM 8526 / CCUG 16442 / BCRC 14492 / NCTC 13058 / HG 370)</name>
    <name type="common">Bacteroides endodontalis</name>
    <dbReference type="NCBI Taxonomy" id="553175"/>
    <lineage>
        <taxon>Bacteria</taxon>
        <taxon>Pseudomonadati</taxon>
        <taxon>Bacteroidota</taxon>
        <taxon>Bacteroidia</taxon>
        <taxon>Bacteroidales</taxon>
        <taxon>Porphyromonadaceae</taxon>
        <taxon>Porphyromonas</taxon>
    </lineage>
</organism>
<evidence type="ECO:0000313" key="3">
    <source>
        <dbReference type="Proteomes" id="UP000004295"/>
    </source>
</evidence>
<comment type="caution">
    <text evidence="2">The sequence shown here is derived from an EMBL/GenBank/DDBJ whole genome shotgun (WGS) entry which is preliminary data.</text>
</comment>
<evidence type="ECO:0000256" key="1">
    <source>
        <dbReference type="SAM" id="SignalP"/>
    </source>
</evidence>